<dbReference type="InterPro" id="IPR054162">
    <property type="entry name" value="DUF6293_C"/>
</dbReference>
<name>A0A2S2KRE0_9ARCH</name>
<dbReference type="Gene3D" id="3.40.50.11700">
    <property type="match status" value="1"/>
</dbReference>
<organism evidence="3 4">
    <name type="scientific">Nitrosopumilus zosterae</name>
    <dbReference type="NCBI Taxonomy" id="718286"/>
    <lineage>
        <taxon>Archaea</taxon>
        <taxon>Nitrososphaerota</taxon>
        <taxon>Nitrososphaeria</taxon>
        <taxon>Nitrosopumilales</taxon>
        <taxon>Nitrosopumilaceae</taxon>
        <taxon>Nitrosopumilus</taxon>
    </lineage>
</organism>
<dbReference type="GeneID" id="76208767"/>
<sequence length="247" mass="28775">MSKHAQLRIHIAPLGFESDRIFLPAIEMKADKVWILIHNNPKKTKAKSYLDDIKKRLKKERIECVTKELDRLDLFSNIKTIRNIVDDEGEDNTYYINVSSGSKIQAVACTMACMMFNKKNDLVPYYAQPENYFEYDGEQISTGLDRIIDMPQYDIKTPDKKFIQTLRIIKENKNRIDKTNLAIAAEKENIITVGSEENFEQARFTSLNKNIIQPLKNDWGFIREEKIGRTRWVEITPEGKNVLEILD</sequence>
<evidence type="ECO:0000313" key="4">
    <source>
        <dbReference type="Proteomes" id="UP000245829"/>
    </source>
</evidence>
<dbReference type="OrthoDB" id="142096at2157"/>
<dbReference type="Proteomes" id="UP000245829">
    <property type="component" value="Unassembled WGS sequence"/>
</dbReference>
<reference evidence="3 4" key="1">
    <citation type="submission" date="2018-05" db="EMBL/GenBank/DDBJ databases">
        <title>genome sequencing of Nitrosopumilus sp. NM25.</title>
        <authorList>
            <person name="Mori K."/>
            <person name="Nakagawa T."/>
        </authorList>
    </citation>
    <scope>NUCLEOTIDE SEQUENCE [LARGE SCALE GENOMIC DNA]</scope>
    <source>
        <strain evidence="3 4">NM25</strain>
    </source>
</reference>
<protein>
    <submittedName>
        <fullName evidence="3">Uncharacterized protein</fullName>
    </submittedName>
</protein>
<dbReference type="Pfam" id="PF19810">
    <property type="entry name" value="HFX_2341_N"/>
    <property type="match status" value="1"/>
</dbReference>
<dbReference type="InterPro" id="IPR046260">
    <property type="entry name" value="HFX_2341-like_N"/>
</dbReference>
<keyword evidence="4" id="KW-1185">Reference proteome</keyword>
<gene>
    <name evidence="3" type="ORF">NZNM25_09020</name>
</gene>
<evidence type="ECO:0000259" key="2">
    <source>
        <dbReference type="Pfam" id="PF22665"/>
    </source>
</evidence>
<dbReference type="EMBL" id="BGKI01000004">
    <property type="protein sequence ID" value="GBH34111.1"/>
    <property type="molecule type" value="Genomic_DNA"/>
</dbReference>
<comment type="caution">
    <text evidence="3">The sequence shown here is derived from an EMBL/GenBank/DDBJ whole genome shotgun (WGS) entry which is preliminary data.</text>
</comment>
<dbReference type="Pfam" id="PF22665">
    <property type="entry name" value="WHD_DUF6293"/>
    <property type="match status" value="1"/>
</dbReference>
<accession>A0A2S2KRE0</accession>
<dbReference type="RefSeq" id="WP_109876740.1">
    <property type="nucleotide sequence ID" value="NZ_AP026695.1"/>
</dbReference>
<evidence type="ECO:0000313" key="3">
    <source>
        <dbReference type="EMBL" id="GBH34111.1"/>
    </source>
</evidence>
<proteinExistence type="predicted"/>
<dbReference type="AlphaFoldDB" id="A0A2S2KRE0"/>
<evidence type="ECO:0000259" key="1">
    <source>
        <dbReference type="Pfam" id="PF19810"/>
    </source>
</evidence>
<feature type="domain" description="DUF6293" evidence="2">
    <location>
        <begin position="150"/>
        <end position="245"/>
    </location>
</feature>
<feature type="domain" description="HFX-2341-like N-terminal" evidence="1">
    <location>
        <begin position="8"/>
        <end position="132"/>
    </location>
</feature>